<feature type="region of interest" description="Disordered" evidence="1">
    <location>
        <begin position="71"/>
        <end position="102"/>
    </location>
</feature>
<organism evidence="2 3">
    <name type="scientific">Tachysurus vachellii</name>
    <name type="common">Darkbarbel catfish</name>
    <name type="synonym">Pelteobagrus vachellii</name>
    <dbReference type="NCBI Taxonomy" id="175792"/>
    <lineage>
        <taxon>Eukaryota</taxon>
        <taxon>Metazoa</taxon>
        <taxon>Chordata</taxon>
        <taxon>Craniata</taxon>
        <taxon>Vertebrata</taxon>
        <taxon>Euteleostomi</taxon>
        <taxon>Actinopterygii</taxon>
        <taxon>Neopterygii</taxon>
        <taxon>Teleostei</taxon>
        <taxon>Ostariophysi</taxon>
        <taxon>Siluriformes</taxon>
        <taxon>Bagridae</taxon>
        <taxon>Tachysurus</taxon>
    </lineage>
</organism>
<feature type="compositionally biased region" description="Polar residues" evidence="1">
    <location>
        <begin position="164"/>
        <end position="175"/>
    </location>
</feature>
<keyword evidence="3" id="KW-1185">Reference proteome</keyword>
<dbReference type="Gene3D" id="3.40.50.1110">
    <property type="entry name" value="SGNH hydrolase"/>
    <property type="match status" value="1"/>
</dbReference>
<dbReference type="Proteomes" id="UP001187315">
    <property type="component" value="Unassembled WGS sequence"/>
</dbReference>
<feature type="region of interest" description="Disordered" evidence="1">
    <location>
        <begin position="161"/>
        <end position="192"/>
    </location>
</feature>
<dbReference type="SUPFAM" id="SSF52266">
    <property type="entry name" value="SGNH hydrolase"/>
    <property type="match status" value="1"/>
</dbReference>
<sequence length="371" mass="41130">MHILQEHYTQTIISLMEHIQVFKDPEWTVALKWAKKRFKHKLTENTIKYCSSTIQNKQSTFETRQGPISYATAHTASPPQTVSHSTHQHPPSSPVLPTGDPTHASKREILVTAQVHHRQVSPVQSLKSTITVVKKTNSPSYSLYDHTGETMAKSQRIRMRGHANGNSSQTGTRSESFPPSLLPAPSSPSLPLPIPPSSQLPIVPPFPCPTSSHSTSLIPISSMAMENPNDSSSDSSGEHILDKISHRNTPYRHINTVKKRTDWSITIHQPVVFIGDSNLSRIPSIPVPNVQVDSFPGAKFSHLASILSKLSTHPHTQKVVLAAGLNNIEQHPQKTAIKQLQGLWRDARRTFPNATIYTPIINFSDSLSTFH</sequence>
<evidence type="ECO:0000256" key="1">
    <source>
        <dbReference type="SAM" id="MobiDB-lite"/>
    </source>
</evidence>
<proteinExistence type="predicted"/>
<feature type="compositionally biased region" description="Polar residues" evidence="1">
    <location>
        <begin position="72"/>
        <end position="82"/>
    </location>
</feature>
<evidence type="ECO:0000313" key="3">
    <source>
        <dbReference type="Proteomes" id="UP001187315"/>
    </source>
</evidence>
<dbReference type="InterPro" id="IPR036514">
    <property type="entry name" value="SGNH_hydro_sf"/>
</dbReference>
<accession>A0AA88MW85</accession>
<evidence type="ECO:0000313" key="2">
    <source>
        <dbReference type="EMBL" id="KAK2846307.1"/>
    </source>
</evidence>
<comment type="caution">
    <text evidence="2">The sequence shown here is derived from an EMBL/GenBank/DDBJ whole genome shotgun (WGS) entry which is preliminary data.</text>
</comment>
<protein>
    <submittedName>
        <fullName evidence="2">Uncharacterized protein</fullName>
    </submittedName>
</protein>
<name>A0AA88MW85_TACVA</name>
<reference evidence="2" key="1">
    <citation type="submission" date="2023-08" db="EMBL/GenBank/DDBJ databases">
        <title>Pelteobagrus vachellii genome.</title>
        <authorList>
            <person name="Liu H."/>
        </authorList>
    </citation>
    <scope>NUCLEOTIDE SEQUENCE</scope>
    <source>
        <strain evidence="2">PRFRI_2022a</strain>
        <tissue evidence="2">Muscle</tissue>
    </source>
</reference>
<dbReference type="AlphaFoldDB" id="A0AA88MW85"/>
<feature type="compositionally biased region" description="Pro residues" evidence="1">
    <location>
        <begin position="180"/>
        <end position="192"/>
    </location>
</feature>
<dbReference type="EMBL" id="JAVHJS010000010">
    <property type="protein sequence ID" value="KAK2846307.1"/>
    <property type="molecule type" value="Genomic_DNA"/>
</dbReference>
<gene>
    <name evidence="2" type="ORF">Q7C36_011161</name>
</gene>